<dbReference type="Proteomes" id="UP000593567">
    <property type="component" value="Unassembled WGS sequence"/>
</dbReference>
<name>A0A7J7KJ14_BUGNE</name>
<proteinExistence type="predicted"/>
<sequence length="292" mass="33165">MLKSHLPTQKELRDLYKEVESLRKDKKLKDDTIKFLQKEKEALRHELKHYEHLCEGVVTDITSQRELETQNKQLQADILHLKDVIKRQNTLLRNTGSSGNTLLDRQLVARLCGNMMSSLRALNTSMSAQVCEEVEHQREIFERSTSKKIETMWHFLEIIDRALIELKSVDSRSQNLPDISQPVPPPKYGKSGGSYGQVAAESSIREPQTNLSKMNSSSMANLSYSNETLLMAGHARRRPINNSNKLGKLGKLERSRSAPTLNGDDKREHLLSTLKSMPTTSTNMVQTTILTI</sequence>
<dbReference type="EMBL" id="VXIV02000498">
    <property type="protein sequence ID" value="KAF6037884.1"/>
    <property type="molecule type" value="Genomic_DNA"/>
</dbReference>
<dbReference type="AlphaFoldDB" id="A0A7J7KJ14"/>
<keyword evidence="1" id="KW-0175">Coiled coil</keyword>
<accession>A0A7J7KJ14</accession>
<feature type="region of interest" description="Disordered" evidence="2">
    <location>
        <begin position="237"/>
        <end position="267"/>
    </location>
</feature>
<comment type="caution">
    <text evidence="3">The sequence shown here is derived from an EMBL/GenBank/DDBJ whole genome shotgun (WGS) entry which is preliminary data.</text>
</comment>
<evidence type="ECO:0000313" key="3">
    <source>
        <dbReference type="EMBL" id="KAF6037884.1"/>
    </source>
</evidence>
<evidence type="ECO:0000313" key="4">
    <source>
        <dbReference type="Proteomes" id="UP000593567"/>
    </source>
</evidence>
<evidence type="ECO:0000256" key="2">
    <source>
        <dbReference type="SAM" id="MobiDB-lite"/>
    </source>
</evidence>
<feature type="region of interest" description="Disordered" evidence="2">
    <location>
        <begin position="173"/>
        <end position="209"/>
    </location>
</feature>
<gene>
    <name evidence="3" type="ORF">EB796_003807</name>
</gene>
<feature type="coiled-coil region" evidence="1">
    <location>
        <begin position="19"/>
        <end position="84"/>
    </location>
</feature>
<keyword evidence="4" id="KW-1185">Reference proteome</keyword>
<protein>
    <submittedName>
        <fullName evidence="3">Uncharacterized protein</fullName>
    </submittedName>
</protein>
<organism evidence="3 4">
    <name type="scientific">Bugula neritina</name>
    <name type="common">Brown bryozoan</name>
    <name type="synonym">Sertularia neritina</name>
    <dbReference type="NCBI Taxonomy" id="10212"/>
    <lineage>
        <taxon>Eukaryota</taxon>
        <taxon>Metazoa</taxon>
        <taxon>Spiralia</taxon>
        <taxon>Lophotrochozoa</taxon>
        <taxon>Bryozoa</taxon>
        <taxon>Gymnolaemata</taxon>
        <taxon>Cheilostomatida</taxon>
        <taxon>Flustrina</taxon>
        <taxon>Buguloidea</taxon>
        <taxon>Bugulidae</taxon>
        <taxon>Bugula</taxon>
    </lineage>
</organism>
<reference evidence="3" key="1">
    <citation type="submission" date="2020-06" db="EMBL/GenBank/DDBJ databases">
        <title>Draft genome of Bugula neritina, a colonial animal packing powerful symbionts and potential medicines.</title>
        <authorList>
            <person name="Rayko M."/>
        </authorList>
    </citation>
    <scope>NUCLEOTIDE SEQUENCE [LARGE SCALE GENOMIC DNA]</scope>
    <source>
        <strain evidence="3">Kwan_BN1</strain>
    </source>
</reference>
<evidence type="ECO:0000256" key="1">
    <source>
        <dbReference type="SAM" id="Coils"/>
    </source>
</evidence>